<accession>A0A4R7C628</accession>
<feature type="chain" id="PRO_5020873993" description="Extensin-like C-terminal domain-containing protein" evidence="2">
    <location>
        <begin position="26"/>
        <end position="316"/>
    </location>
</feature>
<evidence type="ECO:0000256" key="1">
    <source>
        <dbReference type="SAM" id="MobiDB-lite"/>
    </source>
</evidence>
<organism evidence="4 5">
    <name type="scientific">Enterovirga rhinocerotis</name>
    <dbReference type="NCBI Taxonomy" id="1339210"/>
    <lineage>
        <taxon>Bacteria</taxon>
        <taxon>Pseudomonadati</taxon>
        <taxon>Pseudomonadota</taxon>
        <taxon>Alphaproteobacteria</taxon>
        <taxon>Hyphomicrobiales</taxon>
        <taxon>Methylobacteriaceae</taxon>
        <taxon>Enterovirga</taxon>
    </lineage>
</organism>
<sequence length="316" mass="32622">MRVFRAGHLALGVFLLGLSGGSSSAAAVPLPPPRPAELGRVPQDDPEPVLPASGPGAAMGEAPSTPWPTVGAWRMRPLQQSPEAEPTAEAPPESAVAPVAPPPVAAVRIPLPPRRPTALGGIAPLEADPESFADASGCLAKLTAAGAIFVPAGQPGGNPVCAIDIPIRLSAIAERSAPGGTVALPDRPVISCRLALHFGDWLRAAAPVLSASRGAALASITTGPGWECRRRNRRAHGKMSAHGNGLALDVNTFFFANKARLPVKGHGSDPAFAAVRRGACAIFTTVLGPGSDGYHEDHLHLDILRHGRDGKYRLCR</sequence>
<keyword evidence="2" id="KW-0732">Signal</keyword>
<feature type="domain" description="Extensin-like C-terminal" evidence="3">
    <location>
        <begin position="138"/>
        <end position="316"/>
    </location>
</feature>
<reference evidence="4 5" key="1">
    <citation type="submission" date="2019-03" db="EMBL/GenBank/DDBJ databases">
        <title>Genomic Encyclopedia of Type Strains, Phase IV (KMG-IV): sequencing the most valuable type-strain genomes for metagenomic binning, comparative biology and taxonomic classification.</title>
        <authorList>
            <person name="Goeker M."/>
        </authorList>
    </citation>
    <scope>NUCLEOTIDE SEQUENCE [LARGE SCALE GENOMIC DNA]</scope>
    <source>
        <strain evidence="4 5">DSM 25903</strain>
    </source>
</reference>
<feature type="region of interest" description="Disordered" evidence="1">
    <location>
        <begin position="24"/>
        <end position="71"/>
    </location>
</feature>
<dbReference type="OrthoDB" id="9809788at2"/>
<dbReference type="Proteomes" id="UP000295122">
    <property type="component" value="Unassembled WGS sequence"/>
</dbReference>
<gene>
    <name evidence="4" type="ORF">EV668_0632</name>
</gene>
<evidence type="ECO:0000259" key="3">
    <source>
        <dbReference type="Pfam" id="PF06904"/>
    </source>
</evidence>
<dbReference type="Pfam" id="PF06904">
    <property type="entry name" value="Extensin-like_C"/>
    <property type="match status" value="1"/>
</dbReference>
<dbReference type="AlphaFoldDB" id="A0A4R7C628"/>
<comment type="caution">
    <text evidence="4">The sequence shown here is derived from an EMBL/GenBank/DDBJ whole genome shotgun (WGS) entry which is preliminary data.</text>
</comment>
<evidence type="ECO:0000313" key="4">
    <source>
        <dbReference type="EMBL" id="TDR93372.1"/>
    </source>
</evidence>
<evidence type="ECO:0000313" key="5">
    <source>
        <dbReference type="Proteomes" id="UP000295122"/>
    </source>
</evidence>
<dbReference type="EMBL" id="SNZR01000011">
    <property type="protein sequence ID" value="TDR93372.1"/>
    <property type="molecule type" value="Genomic_DNA"/>
</dbReference>
<keyword evidence="5" id="KW-1185">Reference proteome</keyword>
<name>A0A4R7C628_9HYPH</name>
<protein>
    <recommendedName>
        <fullName evidence="3">Extensin-like C-terminal domain-containing protein</fullName>
    </recommendedName>
</protein>
<feature type="compositionally biased region" description="Low complexity" evidence="1">
    <location>
        <begin position="82"/>
        <end position="98"/>
    </location>
</feature>
<evidence type="ECO:0000256" key="2">
    <source>
        <dbReference type="SAM" id="SignalP"/>
    </source>
</evidence>
<feature type="region of interest" description="Disordered" evidence="1">
    <location>
        <begin position="80"/>
        <end position="99"/>
    </location>
</feature>
<proteinExistence type="predicted"/>
<dbReference type="InterPro" id="IPR009683">
    <property type="entry name" value="Extensin-like_C"/>
</dbReference>
<dbReference type="RefSeq" id="WP_133768379.1">
    <property type="nucleotide sequence ID" value="NZ_SNZR01000011.1"/>
</dbReference>
<feature type="signal peptide" evidence="2">
    <location>
        <begin position="1"/>
        <end position="25"/>
    </location>
</feature>